<evidence type="ECO:0000256" key="1">
    <source>
        <dbReference type="ARBA" id="ARBA00004613"/>
    </source>
</evidence>
<accession>A0A140IHE9</accession>
<reference evidence="5" key="1">
    <citation type="journal article" date="2016" name="Sci. Rep.">
        <title>Beyond sodefrin: evidence for a multi-component pheromone system in the model newt Cynops pyrrhogaster (Salamandridae).</title>
        <authorList>
            <person name="Van Bocxlaer I."/>
            <person name="Maex M."/>
            <person name="Treer D."/>
            <person name="Janssenswillen S."/>
            <person name="Janssens R."/>
            <person name="Vandebergh W."/>
            <person name="Proost P."/>
            <person name="Bossuyt F."/>
        </authorList>
    </citation>
    <scope>NUCLEOTIDE SEQUENCE</scope>
</reference>
<dbReference type="SUPFAM" id="SSF57302">
    <property type="entry name" value="Snake toxin-like"/>
    <property type="match status" value="2"/>
</dbReference>
<name>A0A140IHE9_CYNPY</name>
<feature type="domain" description="UPAR/Ly6" evidence="4">
    <location>
        <begin position="20"/>
        <end position="104"/>
    </location>
</feature>
<keyword evidence="2" id="KW-0964">Secreted</keyword>
<feature type="chain" id="PRO_5007302634" evidence="3">
    <location>
        <begin position="20"/>
        <end position="201"/>
    </location>
</feature>
<evidence type="ECO:0000256" key="3">
    <source>
        <dbReference type="SAM" id="SignalP"/>
    </source>
</evidence>
<dbReference type="EMBL" id="KU213616">
    <property type="protein sequence ID" value="AMO51433.1"/>
    <property type="molecule type" value="mRNA"/>
</dbReference>
<keyword evidence="3" id="KW-0732">Signal</keyword>
<feature type="domain" description="UPAR/Ly6" evidence="4">
    <location>
        <begin position="118"/>
        <end position="186"/>
    </location>
</feature>
<dbReference type="InterPro" id="IPR045860">
    <property type="entry name" value="Snake_toxin-like_sf"/>
</dbReference>
<evidence type="ECO:0000256" key="2">
    <source>
        <dbReference type="ARBA" id="ARBA00022525"/>
    </source>
</evidence>
<dbReference type="InterPro" id="IPR016054">
    <property type="entry name" value="LY6_UPA_recep-like"/>
</dbReference>
<organism evidence="5">
    <name type="scientific">Cynops pyrrhogaster</name>
    <name type="common">Japanese fire-bellied newt</name>
    <name type="synonym">Molge pyrrhogaster</name>
    <dbReference type="NCBI Taxonomy" id="8330"/>
    <lineage>
        <taxon>Eukaryota</taxon>
        <taxon>Metazoa</taxon>
        <taxon>Chordata</taxon>
        <taxon>Craniata</taxon>
        <taxon>Vertebrata</taxon>
        <taxon>Euteleostomi</taxon>
        <taxon>Amphibia</taxon>
        <taxon>Batrachia</taxon>
        <taxon>Caudata</taxon>
        <taxon>Salamandroidea</taxon>
        <taxon>Salamandridae</taxon>
        <taxon>Pleurodelinae</taxon>
        <taxon>Cynops</taxon>
    </lineage>
</organism>
<evidence type="ECO:0000313" key="5">
    <source>
        <dbReference type="EMBL" id="AMO51433.1"/>
    </source>
</evidence>
<comment type="subcellular location">
    <subcellularLocation>
        <location evidence="1">Secreted</location>
    </subcellularLocation>
</comment>
<evidence type="ECO:0000259" key="4">
    <source>
        <dbReference type="Pfam" id="PF00021"/>
    </source>
</evidence>
<dbReference type="Pfam" id="PF00021">
    <property type="entry name" value="UPAR_LY6"/>
    <property type="match status" value="2"/>
</dbReference>
<dbReference type="InterPro" id="IPR050918">
    <property type="entry name" value="CNF-like_PLA2_Inhibitor"/>
</dbReference>
<dbReference type="PANTHER" id="PTHR20914">
    <property type="entry name" value="LY6/PLAUR DOMAIN-CONTAINING PROTEIN 8"/>
    <property type="match status" value="1"/>
</dbReference>
<dbReference type="GO" id="GO:0005576">
    <property type="term" value="C:extracellular region"/>
    <property type="evidence" value="ECO:0007669"/>
    <property type="project" value="UniProtKB-SubCell"/>
</dbReference>
<feature type="signal peptide" evidence="3">
    <location>
        <begin position="1"/>
        <end position="19"/>
    </location>
</feature>
<sequence length="201" mass="21336">MRVILAAVIMLQSLITGDCLICEQCFAVNASSCSGIFKQCSPDVTHCVAGLENNTLGSNVILTAFKDCLNPSQIALCSGEFSTRNSAFVFEISRTCCESDFCNQGDVQVPAVDETPNGYKCGGCIDTRSTGDCTVTGDVQCTGQQNACGSFYGTVARPGKPERQTSIKGCATQDFCKRGISSMVGTQANSYSFLCFPAEKQ</sequence>
<dbReference type="Gene3D" id="2.10.60.10">
    <property type="entry name" value="CD59"/>
    <property type="match status" value="2"/>
</dbReference>
<dbReference type="CDD" id="cd23572">
    <property type="entry name" value="TFP_LU_ECD_PINLYP_rpt2"/>
    <property type="match status" value="1"/>
</dbReference>
<dbReference type="AlphaFoldDB" id="A0A140IHE9"/>
<dbReference type="PANTHER" id="PTHR20914:SF9">
    <property type="entry name" value="COILED, ISOFORM A"/>
    <property type="match status" value="1"/>
</dbReference>
<protein>
    <submittedName>
        <fullName evidence="5">Sodefrin-like factor</fullName>
    </submittedName>
</protein>
<proteinExistence type="evidence at transcript level"/>